<dbReference type="AlphaFoldDB" id="A0A8D3X065"/>
<gene>
    <name evidence="1" type="ORF">BMWSH_2455</name>
</gene>
<name>A0A8D3X065_PRIMW</name>
<sequence>MYGRGGYGWKFTNPDGSVFYHGGGGVHKGSYYGFSNGKTKKVKVYKKEDGYVPTIDDKGTTIQID</sequence>
<proteinExistence type="predicted"/>
<evidence type="ECO:0000313" key="1">
    <source>
        <dbReference type="EMBL" id="AEN89337.1"/>
    </source>
</evidence>
<accession>A0A8D3X065</accession>
<protein>
    <submittedName>
        <fullName evidence="1">Uncharacterized protein</fullName>
    </submittedName>
</protein>
<dbReference type="RefSeq" id="WP_014459702.1">
    <property type="nucleotide sequence ID" value="NC_017138.1"/>
</dbReference>
<dbReference type="EMBL" id="CP003017">
    <property type="protein sequence ID" value="AEN89337.1"/>
    <property type="molecule type" value="Genomic_DNA"/>
</dbReference>
<evidence type="ECO:0000313" key="2">
    <source>
        <dbReference type="Proteomes" id="UP000001283"/>
    </source>
</evidence>
<dbReference type="KEGG" id="bmh:BMWSH_2455"/>
<organism evidence="1 2">
    <name type="scientific">Priestia megaterium (strain WSH-002)</name>
    <name type="common">Bacillus megaterium</name>
    <dbReference type="NCBI Taxonomy" id="1006007"/>
    <lineage>
        <taxon>Bacteria</taxon>
        <taxon>Bacillati</taxon>
        <taxon>Bacillota</taxon>
        <taxon>Bacilli</taxon>
        <taxon>Bacillales</taxon>
        <taxon>Bacillaceae</taxon>
        <taxon>Priestia</taxon>
    </lineage>
</organism>
<reference evidence="1 2" key="1">
    <citation type="journal article" date="2011" name="J. Bacteriol.">
        <title>Complete genome sequence of the industrial strain Bacillus megaterium WSH-002.</title>
        <authorList>
            <person name="Liu L."/>
            <person name="Li Y."/>
            <person name="Zhang J."/>
            <person name="Zou W."/>
            <person name="Zhou Z."/>
            <person name="Liu J."/>
            <person name="Li X."/>
            <person name="Wang L."/>
            <person name="Chen J."/>
        </authorList>
    </citation>
    <scope>NUCLEOTIDE SEQUENCE [LARGE SCALE GENOMIC DNA]</scope>
    <source>
        <strain evidence="1 2">WSH-002</strain>
    </source>
</reference>
<dbReference type="Proteomes" id="UP000001283">
    <property type="component" value="Chromosome"/>
</dbReference>